<name>A0A1A9VAB0_GLOAU</name>
<accession>A0A1A9VAB0</accession>
<proteinExistence type="predicted"/>
<keyword evidence="2" id="KW-1185">Reference proteome</keyword>
<organism evidence="1 2">
    <name type="scientific">Glossina austeni</name>
    <name type="common">Savannah tsetse fly</name>
    <dbReference type="NCBI Taxonomy" id="7395"/>
    <lineage>
        <taxon>Eukaryota</taxon>
        <taxon>Metazoa</taxon>
        <taxon>Ecdysozoa</taxon>
        <taxon>Arthropoda</taxon>
        <taxon>Hexapoda</taxon>
        <taxon>Insecta</taxon>
        <taxon>Pterygota</taxon>
        <taxon>Neoptera</taxon>
        <taxon>Endopterygota</taxon>
        <taxon>Diptera</taxon>
        <taxon>Brachycera</taxon>
        <taxon>Muscomorpha</taxon>
        <taxon>Hippoboscoidea</taxon>
        <taxon>Glossinidae</taxon>
        <taxon>Glossina</taxon>
    </lineage>
</organism>
<sequence length="133" mass="15594">MKLLLYMSKLVRNMGPHTIELEQHQHCCNTRNGSEIRVCRCRLEITKQIIEHKTSLESNGLPVFLKNSSPISTVHRIRYKIDGPEACFTLPPLLLDVNRFERRNTTNNQQRQQQQQQLLLGLCNNMQPAHRYE</sequence>
<dbReference type="AlphaFoldDB" id="A0A1A9VAB0"/>
<reference evidence="1" key="1">
    <citation type="submission" date="2020-05" db="UniProtKB">
        <authorList>
            <consortium name="EnsemblMetazoa"/>
        </authorList>
    </citation>
    <scope>IDENTIFICATION</scope>
    <source>
        <strain evidence="1">TTRI</strain>
    </source>
</reference>
<evidence type="ECO:0000313" key="1">
    <source>
        <dbReference type="EnsemblMetazoa" id="GAUT030849-PA"/>
    </source>
</evidence>
<protein>
    <submittedName>
        <fullName evidence="1">Uncharacterized protein</fullName>
    </submittedName>
</protein>
<evidence type="ECO:0000313" key="2">
    <source>
        <dbReference type="Proteomes" id="UP000078200"/>
    </source>
</evidence>
<dbReference type="EnsemblMetazoa" id="GAUT030849-RA">
    <property type="protein sequence ID" value="GAUT030849-PA"/>
    <property type="gene ID" value="GAUT030849"/>
</dbReference>
<dbReference type="Proteomes" id="UP000078200">
    <property type="component" value="Unassembled WGS sequence"/>
</dbReference>
<dbReference type="VEuPathDB" id="VectorBase:GAUT030849"/>